<keyword evidence="2" id="KW-1185">Reference proteome</keyword>
<feature type="non-terminal residue" evidence="1">
    <location>
        <position position="88"/>
    </location>
</feature>
<sequence>MTLEEAELSDWYQSKLVKRIPEIYNQVRVSITALRRGAARILRNEGDTLIYAIYKATNRYIHTYEDIQTSILKNNSRRARTNDIKPNR</sequence>
<proteinExistence type="predicted"/>
<organism evidence="1 2">
    <name type="scientific">Racocetra fulgida</name>
    <dbReference type="NCBI Taxonomy" id="60492"/>
    <lineage>
        <taxon>Eukaryota</taxon>
        <taxon>Fungi</taxon>
        <taxon>Fungi incertae sedis</taxon>
        <taxon>Mucoromycota</taxon>
        <taxon>Glomeromycotina</taxon>
        <taxon>Glomeromycetes</taxon>
        <taxon>Diversisporales</taxon>
        <taxon>Gigasporaceae</taxon>
        <taxon>Racocetra</taxon>
    </lineage>
</organism>
<reference evidence="1" key="1">
    <citation type="submission" date="2021-06" db="EMBL/GenBank/DDBJ databases">
        <authorList>
            <person name="Kallberg Y."/>
            <person name="Tangrot J."/>
            <person name="Rosling A."/>
        </authorList>
    </citation>
    <scope>NUCLEOTIDE SEQUENCE</scope>
    <source>
        <strain evidence="1">IN212</strain>
    </source>
</reference>
<dbReference type="EMBL" id="CAJVPZ010000126">
    <property type="protein sequence ID" value="CAG8454134.1"/>
    <property type="molecule type" value="Genomic_DNA"/>
</dbReference>
<dbReference type="Proteomes" id="UP000789396">
    <property type="component" value="Unassembled WGS sequence"/>
</dbReference>
<accession>A0A9N8YXD2</accession>
<evidence type="ECO:0000313" key="1">
    <source>
        <dbReference type="EMBL" id="CAG8454134.1"/>
    </source>
</evidence>
<name>A0A9N8YXD2_9GLOM</name>
<protein>
    <submittedName>
        <fullName evidence="1">14895_t:CDS:1</fullName>
    </submittedName>
</protein>
<gene>
    <name evidence="1" type="ORF">RFULGI_LOCUS382</name>
</gene>
<comment type="caution">
    <text evidence="1">The sequence shown here is derived from an EMBL/GenBank/DDBJ whole genome shotgun (WGS) entry which is preliminary data.</text>
</comment>
<evidence type="ECO:0000313" key="2">
    <source>
        <dbReference type="Proteomes" id="UP000789396"/>
    </source>
</evidence>
<dbReference type="AlphaFoldDB" id="A0A9N8YXD2"/>